<dbReference type="KEGG" id="rph:RSA_04185"/>
<dbReference type="Pfam" id="PF13635">
    <property type="entry name" value="DUF4143"/>
    <property type="match status" value="1"/>
</dbReference>
<protein>
    <recommendedName>
        <fullName evidence="1">DUF4143 domain-containing protein</fullName>
    </recommendedName>
</protein>
<dbReference type="Proteomes" id="UP000007997">
    <property type="component" value="Chromosome"/>
</dbReference>
<name>H6PU42_RICP3</name>
<evidence type="ECO:0000313" key="2">
    <source>
        <dbReference type="EMBL" id="AFB26389.1"/>
    </source>
</evidence>
<dbReference type="RefSeq" id="WP_014364783.1">
    <property type="nucleotide sequence ID" value="NC_016930.1"/>
</dbReference>
<feature type="domain" description="DUF4143" evidence="1">
    <location>
        <begin position="6"/>
        <end position="56"/>
    </location>
</feature>
<proteinExistence type="predicted"/>
<organism evidence="2 3">
    <name type="scientific">Rickettsia philipii (strain 364D)</name>
    <dbReference type="NCBI Taxonomy" id="481009"/>
    <lineage>
        <taxon>Bacteria</taxon>
        <taxon>Pseudomonadati</taxon>
        <taxon>Pseudomonadota</taxon>
        <taxon>Alphaproteobacteria</taxon>
        <taxon>Rickettsiales</taxon>
        <taxon>Rickettsiaceae</taxon>
        <taxon>Rickettsieae</taxon>
        <taxon>Rickettsia</taxon>
        <taxon>spotted fever group</taxon>
    </lineage>
</organism>
<dbReference type="OrthoDB" id="9783412at2"/>
<dbReference type="PANTHER" id="PTHR43566:SF2">
    <property type="entry name" value="DUF4143 DOMAIN-CONTAINING PROTEIN"/>
    <property type="match status" value="1"/>
</dbReference>
<reference evidence="3" key="1">
    <citation type="submission" date="2012-02" db="EMBL/GenBank/DDBJ databases">
        <title>Complete genome sequence of Rickettsia philipii strain 364D.</title>
        <authorList>
            <person name="Johnson S.L."/>
            <person name="Munk A.C."/>
            <person name="Han S."/>
            <person name="Bruce D.C."/>
            <person name="Dasch G.A."/>
        </authorList>
    </citation>
    <scope>NUCLEOTIDE SEQUENCE [LARGE SCALE GENOMIC DNA]</scope>
    <source>
        <strain evidence="3">364D</strain>
    </source>
</reference>
<keyword evidence="3" id="KW-1185">Reference proteome</keyword>
<dbReference type="AlphaFoldDB" id="H6PU42"/>
<gene>
    <name evidence="2" type="ordered locus">RSA_04185</name>
</gene>
<dbReference type="EMBL" id="CP003308">
    <property type="protein sequence ID" value="AFB26389.1"/>
    <property type="molecule type" value="Genomic_DNA"/>
</dbReference>
<sequence>MTGFDAGKSFEHYVFLELIAYKYLNNKRDELFYWCTKEGYEVDFIFQNNDAFEVKIASSIQKNHLEGLLEFSKDSDFKLHIWTFSIELSIIKLID</sequence>
<evidence type="ECO:0000259" key="1">
    <source>
        <dbReference type="Pfam" id="PF13635"/>
    </source>
</evidence>
<evidence type="ECO:0000313" key="3">
    <source>
        <dbReference type="Proteomes" id="UP000007997"/>
    </source>
</evidence>
<dbReference type="InterPro" id="IPR025420">
    <property type="entry name" value="DUF4143"/>
</dbReference>
<dbReference type="PANTHER" id="PTHR43566">
    <property type="entry name" value="CONSERVED PROTEIN"/>
    <property type="match status" value="1"/>
</dbReference>
<dbReference type="HOGENOM" id="CLU_2370986_0_0_5"/>
<accession>H6PU42</accession>